<evidence type="ECO:0000313" key="2">
    <source>
        <dbReference type="EMBL" id="GMS86047.1"/>
    </source>
</evidence>
<feature type="transmembrane region" description="Helical" evidence="1">
    <location>
        <begin position="16"/>
        <end position="36"/>
    </location>
</feature>
<proteinExistence type="predicted"/>
<sequence length="163" mass="18800">HLVLCPIVGCPQYRHFLIFSCALLDRLFSGILQFLLSLIDQIPQFLLLLLTFLSLFGQFFLSERGLKPISDSEQCETRLRRTVRMFISKMIVPGANIQCEILTFGALQYSMIRLNICTILNGRIFFLDRTSLEDSLIILLRLFLSQFSISSPQVRHLHQNHPS</sequence>
<keyword evidence="1" id="KW-1133">Transmembrane helix</keyword>
<keyword evidence="1" id="KW-0812">Transmembrane</keyword>
<keyword evidence="3" id="KW-1185">Reference proteome</keyword>
<evidence type="ECO:0000313" key="3">
    <source>
        <dbReference type="Proteomes" id="UP001432027"/>
    </source>
</evidence>
<name>A0AAV5STC2_9BILA</name>
<feature type="non-terminal residue" evidence="2">
    <location>
        <position position="1"/>
    </location>
</feature>
<feature type="transmembrane region" description="Helical" evidence="1">
    <location>
        <begin position="42"/>
        <end position="61"/>
    </location>
</feature>
<accession>A0AAV5STC2</accession>
<dbReference type="EMBL" id="BTSX01000002">
    <property type="protein sequence ID" value="GMS86047.1"/>
    <property type="molecule type" value="Genomic_DNA"/>
</dbReference>
<comment type="caution">
    <text evidence="2">The sequence shown here is derived from an EMBL/GenBank/DDBJ whole genome shotgun (WGS) entry which is preliminary data.</text>
</comment>
<protein>
    <recommendedName>
        <fullName evidence="4">G protein-coupled receptor</fullName>
    </recommendedName>
</protein>
<evidence type="ECO:0008006" key="4">
    <source>
        <dbReference type="Google" id="ProtNLM"/>
    </source>
</evidence>
<gene>
    <name evidence="2" type="ORF">PENTCL1PPCAC_8222</name>
</gene>
<evidence type="ECO:0000256" key="1">
    <source>
        <dbReference type="SAM" id="Phobius"/>
    </source>
</evidence>
<dbReference type="Proteomes" id="UP001432027">
    <property type="component" value="Unassembled WGS sequence"/>
</dbReference>
<organism evidence="2 3">
    <name type="scientific">Pristionchus entomophagus</name>
    <dbReference type="NCBI Taxonomy" id="358040"/>
    <lineage>
        <taxon>Eukaryota</taxon>
        <taxon>Metazoa</taxon>
        <taxon>Ecdysozoa</taxon>
        <taxon>Nematoda</taxon>
        <taxon>Chromadorea</taxon>
        <taxon>Rhabditida</taxon>
        <taxon>Rhabditina</taxon>
        <taxon>Diplogasteromorpha</taxon>
        <taxon>Diplogasteroidea</taxon>
        <taxon>Neodiplogasteridae</taxon>
        <taxon>Pristionchus</taxon>
    </lineage>
</organism>
<reference evidence="2" key="1">
    <citation type="submission" date="2023-10" db="EMBL/GenBank/DDBJ databases">
        <title>Genome assembly of Pristionchus species.</title>
        <authorList>
            <person name="Yoshida K."/>
            <person name="Sommer R.J."/>
        </authorList>
    </citation>
    <scope>NUCLEOTIDE SEQUENCE</scope>
    <source>
        <strain evidence="2">RS0144</strain>
    </source>
</reference>
<keyword evidence="1" id="KW-0472">Membrane</keyword>
<dbReference type="AlphaFoldDB" id="A0AAV5STC2"/>